<dbReference type="Gene3D" id="1.10.3210.10">
    <property type="entry name" value="Hypothetical protein af1432"/>
    <property type="match status" value="1"/>
</dbReference>
<dbReference type="CDD" id="cd00077">
    <property type="entry name" value="HDc"/>
    <property type="match status" value="1"/>
</dbReference>
<protein>
    <submittedName>
        <fullName evidence="2">Metal dependent phosphohydrolase</fullName>
    </submittedName>
</protein>
<evidence type="ECO:0000313" key="3">
    <source>
        <dbReference type="Proteomes" id="UP000004508"/>
    </source>
</evidence>
<name>D6TKW6_KTERA</name>
<accession>D6TKW6</accession>
<feature type="domain" description="HD" evidence="1">
    <location>
        <begin position="27"/>
        <end position="109"/>
    </location>
</feature>
<gene>
    <name evidence="2" type="ORF">Krac_7714</name>
</gene>
<keyword evidence="2" id="KW-0378">Hydrolase</keyword>
<proteinExistence type="predicted"/>
<dbReference type="SUPFAM" id="SSF109604">
    <property type="entry name" value="HD-domain/PDEase-like"/>
    <property type="match status" value="1"/>
</dbReference>
<evidence type="ECO:0000259" key="1">
    <source>
        <dbReference type="Pfam" id="PF01966"/>
    </source>
</evidence>
<dbReference type="Pfam" id="PF01966">
    <property type="entry name" value="HD"/>
    <property type="match status" value="1"/>
</dbReference>
<dbReference type="AlphaFoldDB" id="D6TKW6"/>
<sequence>MADNSSIVKWAAKQAAHFIGPLGNRWLHVQGVVEQALQVCKAFEESEGAYLLAAAYLHDIGYAPELKRTGFHPIDGAIYLRAQGYERLACLVAHHSEAQCEARLRGLESEFAQFPREQSPVAEALNYCDMTTGPQGQRVSFEERIADILSRYGETDIVAQAIRQATPQLSQAVEHTQELLHSHNL</sequence>
<dbReference type="RefSeq" id="WP_007910714.1">
    <property type="nucleotide sequence ID" value="NZ_ADVG01000002.1"/>
</dbReference>
<evidence type="ECO:0000313" key="2">
    <source>
        <dbReference type="EMBL" id="EFH86416.1"/>
    </source>
</evidence>
<reference evidence="2 3" key="1">
    <citation type="journal article" date="2011" name="Stand. Genomic Sci.">
        <title>Non-contiguous finished genome sequence and contextual data of the filamentous soil bacterium Ktedonobacter racemifer type strain (SOSP1-21).</title>
        <authorList>
            <person name="Chang Y.J."/>
            <person name="Land M."/>
            <person name="Hauser L."/>
            <person name="Chertkov O."/>
            <person name="Del Rio T.G."/>
            <person name="Nolan M."/>
            <person name="Copeland A."/>
            <person name="Tice H."/>
            <person name="Cheng J.F."/>
            <person name="Lucas S."/>
            <person name="Han C."/>
            <person name="Goodwin L."/>
            <person name="Pitluck S."/>
            <person name="Ivanova N."/>
            <person name="Ovchinikova G."/>
            <person name="Pati A."/>
            <person name="Chen A."/>
            <person name="Palaniappan K."/>
            <person name="Mavromatis K."/>
            <person name="Liolios K."/>
            <person name="Brettin T."/>
            <person name="Fiebig A."/>
            <person name="Rohde M."/>
            <person name="Abt B."/>
            <person name="Goker M."/>
            <person name="Detter J.C."/>
            <person name="Woyke T."/>
            <person name="Bristow J."/>
            <person name="Eisen J.A."/>
            <person name="Markowitz V."/>
            <person name="Hugenholtz P."/>
            <person name="Kyrpides N.C."/>
            <person name="Klenk H.P."/>
            <person name="Lapidus A."/>
        </authorList>
    </citation>
    <scope>NUCLEOTIDE SEQUENCE [LARGE SCALE GENOMIC DNA]</scope>
    <source>
        <strain evidence="3">DSM 44963</strain>
    </source>
</reference>
<dbReference type="InParanoid" id="D6TKW6"/>
<dbReference type="eggNOG" id="COG1418">
    <property type="taxonomic scope" value="Bacteria"/>
</dbReference>
<dbReference type="InterPro" id="IPR006674">
    <property type="entry name" value="HD_domain"/>
</dbReference>
<dbReference type="GO" id="GO:0016787">
    <property type="term" value="F:hydrolase activity"/>
    <property type="evidence" value="ECO:0007669"/>
    <property type="project" value="UniProtKB-KW"/>
</dbReference>
<dbReference type="STRING" id="485913.Krac_7714"/>
<dbReference type="Proteomes" id="UP000004508">
    <property type="component" value="Unassembled WGS sequence"/>
</dbReference>
<keyword evidence="3" id="KW-1185">Reference proteome</keyword>
<dbReference type="EMBL" id="ADVG01000002">
    <property type="protein sequence ID" value="EFH86416.1"/>
    <property type="molecule type" value="Genomic_DNA"/>
</dbReference>
<dbReference type="OrthoDB" id="2989229at2"/>
<organism evidence="2 3">
    <name type="scientific">Ktedonobacter racemifer DSM 44963</name>
    <dbReference type="NCBI Taxonomy" id="485913"/>
    <lineage>
        <taxon>Bacteria</taxon>
        <taxon>Bacillati</taxon>
        <taxon>Chloroflexota</taxon>
        <taxon>Ktedonobacteria</taxon>
        <taxon>Ktedonobacterales</taxon>
        <taxon>Ktedonobacteraceae</taxon>
        <taxon>Ktedonobacter</taxon>
    </lineage>
</organism>
<comment type="caution">
    <text evidence="2">The sequence shown here is derived from an EMBL/GenBank/DDBJ whole genome shotgun (WGS) entry which is preliminary data.</text>
</comment>
<dbReference type="InterPro" id="IPR003607">
    <property type="entry name" value="HD/PDEase_dom"/>
</dbReference>